<keyword evidence="2 6" id="KW-0812">Transmembrane</keyword>
<evidence type="ECO:0000313" key="9">
    <source>
        <dbReference type="Proteomes" id="UP000249522"/>
    </source>
</evidence>
<evidence type="ECO:0000256" key="6">
    <source>
        <dbReference type="SAM" id="Phobius"/>
    </source>
</evidence>
<feature type="transmembrane region" description="Helical" evidence="6">
    <location>
        <begin position="37"/>
        <end position="62"/>
    </location>
</feature>
<dbReference type="Pfam" id="PF06305">
    <property type="entry name" value="LapA_dom"/>
    <property type="match status" value="1"/>
</dbReference>
<keyword evidence="4 6" id="KW-0472">Membrane</keyword>
<dbReference type="InterPro" id="IPR010445">
    <property type="entry name" value="LapA_dom"/>
</dbReference>
<evidence type="ECO:0000256" key="2">
    <source>
        <dbReference type="ARBA" id="ARBA00022692"/>
    </source>
</evidence>
<dbReference type="GO" id="GO:0005886">
    <property type="term" value="C:plasma membrane"/>
    <property type="evidence" value="ECO:0007669"/>
    <property type="project" value="InterPro"/>
</dbReference>
<evidence type="ECO:0000313" key="8">
    <source>
        <dbReference type="EMBL" id="PZD97744.1"/>
    </source>
</evidence>
<name>A0A2W1LTA2_9BACL</name>
<proteinExistence type="predicted"/>
<dbReference type="AlphaFoldDB" id="A0A2W1LTA2"/>
<comment type="caution">
    <text evidence="8">The sequence shown here is derived from an EMBL/GenBank/DDBJ whole genome shotgun (WGS) entry which is preliminary data.</text>
</comment>
<gene>
    <name evidence="8" type="ORF">DNH61_00315</name>
</gene>
<keyword evidence="1" id="KW-1003">Cell membrane</keyword>
<organism evidence="8 9">
    <name type="scientific">Paenibacillus sambharensis</name>
    <dbReference type="NCBI Taxonomy" id="1803190"/>
    <lineage>
        <taxon>Bacteria</taxon>
        <taxon>Bacillati</taxon>
        <taxon>Bacillota</taxon>
        <taxon>Bacilli</taxon>
        <taxon>Bacillales</taxon>
        <taxon>Paenibacillaceae</taxon>
        <taxon>Paenibacillus</taxon>
    </lineage>
</organism>
<evidence type="ECO:0000256" key="5">
    <source>
        <dbReference type="SAM" id="MobiDB-lite"/>
    </source>
</evidence>
<dbReference type="PANTHER" id="PTHR41335">
    <property type="entry name" value="MEMBRANE PROTEIN-RELATED"/>
    <property type="match status" value="1"/>
</dbReference>
<dbReference type="EMBL" id="QKRB01000006">
    <property type="protein sequence ID" value="PZD97744.1"/>
    <property type="molecule type" value="Genomic_DNA"/>
</dbReference>
<feature type="domain" description="Lipopolysaccharide assembly protein A" evidence="7">
    <location>
        <begin position="24"/>
        <end position="85"/>
    </location>
</feature>
<keyword evidence="9" id="KW-1185">Reference proteome</keyword>
<dbReference type="RefSeq" id="WP_111144707.1">
    <property type="nucleotide sequence ID" value="NZ_QKRB01000006.1"/>
</dbReference>
<dbReference type="Proteomes" id="UP000249522">
    <property type="component" value="Unassembled WGS sequence"/>
</dbReference>
<keyword evidence="3 6" id="KW-1133">Transmembrane helix</keyword>
<sequence>MRVQWTIIAALLFALITAIFAVINIEPVEVNFWFTRTSLPLILVILISTLLGGLTVGLFGIIRQYRLQRRIRLLEQELQSRSDELPPHADAPMAGQEASSTIEPDTAEPKPR</sequence>
<accession>A0A2W1LTA2</accession>
<feature type="region of interest" description="Disordered" evidence="5">
    <location>
        <begin position="82"/>
        <end position="112"/>
    </location>
</feature>
<dbReference type="PANTHER" id="PTHR41335:SF1">
    <property type="entry name" value="MEMBRANE PROTEIN"/>
    <property type="match status" value="1"/>
</dbReference>
<evidence type="ECO:0000256" key="4">
    <source>
        <dbReference type="ARBA" id="ARBA00023136"/>
    </source>
</evidence>
<reference evidence="8 9" key="1">
    <citation type="submission" date="2018-06" db="EMBL/GenBank/DDBJ databases">
        <title>Paenibacillus imtechensis sp. nov.</title>
        <authorList>
            <person name="Pinnaka A.K."/>
            <person name="Singh H."/>
            <person name="Kaur M."/>
        </authorList>
    </citation>
    <scope>NUCLEOTIDE SEQUENCE [LARGE SCALE GENOMIC DNA]</scope>
    <source>
        <strain evidence="8 9">SMB1</strain>
    </source>
</reference>
<evidence type="ECO:0000256" key="3">
    <source>
        <dbReference type="ARBA" id="ARBA00022989"/>
    </source>
</evidence>
<protein>
    <submittedName>
        <fullName evidence="8">DUF1049 domain-containing protein</fullName>
    </submittedName>
</protein>
<evidence type="ECO:0000256" key="1">
    <source>
        <dbReference type="ARBA" id="ARBA00022475"/>
    </source>
</evidence>
<evidence type="ECO:0000259" key="7">
    <source>
        <dbReference type="Pfam" id="PF06305"/>
    </source>
</evidence>